<feature type="transmembrane region" description="Helical" evidence="1">
    <location>
        <begin position="230"/>
        <end position="254"/>
    </location>
</feature>
<dbReference type="PANTHER" id="PTHR34473">
    <property type="entry name" value="UPF0699 TRANSMEMBRANE PROTEIN YDBS"/>
    <property type="match status" value="1"/>
</dbReference>
<feature type="transmembrane region" description="Helical" evidence="1">
    <location>
        <begin position="15"/>
        <end position="42"/>
    </location>
</feature>
<organism evidence="3 4">
    <name type="scientific">Pedobacter frigidisoli</name>
    <dbReference type="NCBI Taxonomy" id="2530455"/>
    <lineage>
        <taxon>Bacteria</taxon>
        <taxon>Pseudomonadati</taxon>
        <taxon>Bacteroidota</taxon>
        <taxon>Sphingobacteriia</taxon>
        <taxon>Sphingobacteriales</taxon>
        <taxon>Sphingobacteriaceae</taxon>
        <taxon>Pedobacter</taxon>
    </lineage>
</organism>
<dbReference type="OrthoDB" id="1049931at2"/>
<protein>
    <recommendedName>
        <fullName evidence="2">YdbS-like PH domain-containing protein</fullName>
    </recommendedName>
</protein>
<feature type="transmembrane region" description="Helical" evidence="1">
    <location>
        <begin position="48"/>
        <end position="72"/>
    </location>
</feature>
<keyword evidence="1" id="KW-1133">Transmembrane helix</keyword>
<sequence length="504" mass="57489">MIMDKDFSKPQRESAFGIIVMAAHTMLKVGIAMFFFIVYAFVKIGGTYLNYTLLAIGIIILLCLIYAYLWYLKFTFFLNKEKQEFVVNKGVLNRDQVIIQLDKIQQVNINQNILQKIIGVYGLKIDTAGAKGEEVSIKAIDEISAYNLKEHLLSRRADSVEETIETDNEFASTTETPLLRISAWTLFKVGLTSNYGQSLALMSAFFLYTVQEARHIMDVFELDKSYVKSTVMGLATLFSVAVIVVILLVALLIINLVRTFYKYFELEISQHKHSLLLSSGLIAKKSTLISPNKVQITKYSQNYFQKKLNMLNMSLKQAHFGQNKKGHEMQGNTLEIVGCNPAERDELLKMILGIAPVKGKTFIPDWRFLNLPIFFKLVLPVSIFLIVAFNVPEVKPFIGVAIAYLLIGVFMIYISYRRHRISVDQDFIIKTSGIWDVSNEIVMPNKIQAITTFQYPWHKGIDVGHLSLHTAAGQIHFKYGNYSEIKQLVNYWLYQVESGNEGWM</sequence>
<feature type="transmembrane region" description="Helical" evidence="1">
    <location>
        <begin position="368"/>
        <end position="391"/>
    </location>
</feature>
<feature type="transmembrane region" description="Helical" evidence="1">
    <location>
        <begin position="397"/>
        <end position="416"/>
    </location>
</feature>
<dbReference type="InterPro" id="IPR005182">
    <property type="entry name" value="YdbS-like_PH"/>
</dbReference>
<name>A0A4R0NVX0_9SPHI</name>
<gene>
    <name evidence="3" type="ORF">EZ449_16385</name>
</gene>
<dbReference type="Pfam" id="PF03703">
    <property type="entry name" value="bPH_2"/>
    <property type="match status" value="2"/>
</dbReference>
<feature type="domain" description="YdbS-like PH" evidence="2">
    <location>
        <begin position="81"/>
        <end position="152"/>
    </location>
</feature>
<dbReference type="EMBL" id="SJSN01000013">
    <property type="protein sequence ID" value="TCD05663.1"/>
    <property type="molecule type" value="Genomic_DNA"/>
</dbReference>
<keyword evidence="1" id="KW-0472">Membrane</keyword>
<dbReference type="AlphaFoldDB" id="A0A4R0NVX0"/>
<dbReference type="Proteomes" id="UP000291485">
    <property type="component" value="Unassembled WGS sequence"/>
</dbReference>
<accession>A0A4R0NVX0</accession>
<feature type="domain" description="YdbS-like PH" evidence="2">
    <location>
        <begin position="416"/>
        <end position="489"/>
    </location>
</feature>
<dbReference type="PANTHER" id="PTHR34473:SF2">
    <property type="entry name" value="UPF0699 TRANSMEMBRANE PROTEIN YDBT"/>
    <property type="match status" value="1"/>
</dbReference>
<reference evidence="3 4" key="1">
    <citation type="submission" date="2019-02" db="EMBL/GenBank/DDBJ databases">
        <title>Pedobacter sp. RP-3-11 sp. nov., isolated from Arctic soil.</title>
        <authorList>
            <person name="Dahal R.H."/>
        </authorList>
    </citation>
    <scope>NUCLEOTIDE SEQUENCE [LARGE SCALE GENOMIC DNA]</scope>
    <source>
        <strain evidence="3 4">RP-3-11</strain>
    </source>
</reference>
<proteinExistence type="predicted"/>
<evidence type="ECO:0000256" key="1">
    <source>
        <dbReference type="SAM" id="Phobius"/>
    </source>
</evidence>
<evidence type="ECO:0000313" key="4">
    <source>
        <dbReference type="Proteomes" id="UP000291485"/>
    </source>
</evidence>
<evidence type="ECO:0000259" key="2">
    <source>
        <dbReference type="Pfam" id="PF03703"/>
    </source>
</evidence>
<evidence type="ECO:0000313" key="3">
    <source>
        <dbReference type="EMBL" id="TCD05663.1"/>
    </source>
</evidence>
<comment type="caution">
    <text evidence="3">The sequence shown here is derived from an EMBL/GenBank/DDBJ whole genome shotgun (WGS) entry which is preliminary data.</text>
</comment>
<feature type="transmembrane region" description="Helical" evidence="1">
    <location>
        <begin position="189"/>
        <end position="210"/>
    </location>
</feature>
<keyword evidence="1" id="KW-0812">Transmembrane</keyword>
<keyword evidence="4" id="KW-1185">Reference proteome</keyword>